<feature type="signal peptide" evidence="2">
    <location>
        <begin position="1"/>
        <end position="20"/>
    </location>
</feature>
<organism evidence="4 5">
    <name type="scientific">Lutzomyia longipalpis</name>
    <name type="common">Sand fly</name>
    <dbReference type="NCBI Taxonomy" id="7200"/>
    <lineage>
        <taxon>Eukaryota</taxon>
        <taxon>Metazoa</taxon>
        <taxon>Ecdysozoa</taxon>
        <taxon>Arthropoda</taxon>
        <taxon>Hexapoda</taxon>
        <taxon>Insecta</taxon>
        <taxon>Pterygota</taxon>
        <taxon>Neoptera</taxon>
        <taxon>Endopterygota</taxon>
        <taxon>Diptera</taxon>
        <taxon>Nematocera</taxon>
        <taxon>Psychodoidea</taxon>
        <taxon>Psychodidae</taxon>
        <taxon>Lutzomyia</taxon>
        <taxon>Lutzomyia</taxon>
    </lineage>
</organism>
<dbReference type="Proteomes" id="UP000092461">
    <property type="component" value="Unassembled WGS sequence"/>
</dbReference>
<evidence type="ECO:0000313" key="5">
    <source>
        <dbReference type="Proteomes" id="UP000092461"/>
    </source>
</evidence>
<dbReference type="EMBL" id="AJWK01003847">
    <property type="status" value="NOT_ANNOTATED_CDS"/>
    <property type="molecule type" value="Genomic_DNA"/>
</dbReference>
<name>A0A1B0CAJ3_LUTLO</name>
<feature type="chain" id="PRO_5044555252" evidence="2">
    <location>
        <begin position="21"/>
        <end position="219"/>
    </location>
</feature>
<dbReference type="EMBL" id="GITU01004364">
    <property type="protein sequence ID" value="MBC1173067.1"/>
    <property type="molecule type" value="Transcribed_RNA"/>
</dbReference>
<keyword evidence="2" id="KW-0732">Signal</keyword>
<evidence type="ECO:0000313" key="3">
    <source>
        <dbReference type="EMBL" id="MBC1173067.1"/>
    </source>
</evidence>
<dbReference type="VEuPathDB" id="VectorBase:LLONM1_009407"/>
<feature type="region of interest" description="Disordered" evidence="1">
    <location>
        <begin position="129"/>
        <end position="219"/>
    </location>
</feature>
<dbReference type="EnsemblMetazoa" id="LLOJ000968-RA">
    <property type="protein sequence ID" value="LLOJ000968-PA"/>
    <property type="gene ID" value="LLOJ000968"/>
</dbReference>
<accession>A0A1B0CAJ3</accession>
<evidence type="ECO:0000256" key="1">
    <source>
        <dbReference type="SAM" id="MobiDB-lite"/>
    </source>
</evidence>
<dbReference type="AlphaFoldDB" id="A0A1B0CAJ3"/>
<keyword evidence="5" id="KW-1185">Reference proteome</keyword>
<protein>
    <submittedName>
        <fullName evidence="3">Putative secreted protein</fullName>
    </submittedName>
</protein>
<feature type="compositionally biased region" description="Acidic residues" evidence="1">
    <location>
        <begin position="184"/>
        <end position="209"/>
    </location>
</feature>
<reference evidence="5" key="1">
    <citation type="submission" date="2012-05" db="EMBL/GenBank/DDBJ databases">
        <title>Whole Genome Assembly of Lutzomyia longipalpis.</title>
        <authorList>
            <person name="Richards S."/>
            <person name="Qu C."/>
            <person name="Dillon R."/>
            <person name="Worley K."/>
            <person name="Scherer S."/>
            <person name="Batterton M."/>
            <person name="Taylor A."/>
            <person name="Hawes A."/>
            <person name="Hernandez B."/>
            <person name="Kovar C."/>
            <person name="Mandapat C."/>
            <person name="Pham C."/>
            <person name="Qu C."/>
            <person name="Jing C."/>
            <person name="Bess C."/>
            <person name="Bandaranaike D."/>
            <person name="Ngo D."/>
            <person name="Ongeri F."/>
            <person name="Arias F."/>
            <person name="Lara F."/>
            <person name="Weissenberger G."/>
            <person name="Kamau G."/>
            <person name="Han H."/>
            <person name="Shen H."/>
            <person name="Dinh H."/>
            <person name="Khalil I."/>
            <person name="Jones J."/>
            <person name="Shafer J."/>
            <person name="Jayaseelan J."/>
            <person name="Quiroz J."/>
            <person name="Blankenburg K."/>
            <person name="Nguyen L."/>
            <person name="Jackson L."/>
            <person name="Francisco L."/>
            <person name="Tang L.-Y."/>
            <person name="Pu L.-L."/>
            <person name="Perales L."/>
            <person name="Lorensuhewa L."/>
            <person name="Munidasa M."/>
            <person name="Coyle M."/>
            <person name="Taylor M."/>
            <person name="Puazo M."/>
            <person name="Firestine M."/>
            <person name="Scheel M."/>
            <person name="Javaid M."/>
            <person name="Wang M."/>
            <person name="Li M."/>
            <person name="Tabassum N."/>
            <person name="Saada N."/>
            <person name="Osuji N."/>
            <person name="Aqrawi P."/>
            <person name="Fu Q."/>
            <person name="Thornton R."/>
            <person name="Raj R."/>
            <person name="Goodspeed R."/>
            <person name="Mata R."/>
            <person name="Najjar R."/>
            <person name="Gubbala S."/>
            <person name="Lee S."/>
            <person name="Denson S."/>
            <person name="Patil S."/>
            <person name="Macmil S."/>
            <person name="Qi S."/>
            <person name="Matskevitch T."/>
            <person name="Palculict T."/>
            <person name="Mathew T."/>
            <person name="Vee V."/>
            <person name="Velamala V."/>
            <person name="Korchina V."/>
            <person name="Cai W."/>
            <person name="Liu W."/>
            <person name="Dai W."/>
            <person name="Zou X."/>
            <person name="Zhu Y."/>
            <person name="Zhang Y."/>
            <person name="Wu Y.-Q."/>
            <person name="Xin Y."/>
            <person name="Nazarath L."/>
            <person name="Kovar C."/>
            <person name="Han Y."/>
            <person name="Muzny D."/>
            <person name="Gibbs R."/>
        </authorList>
    </citation>
    <scope>NUCLEOTIDE SEQUENCE [LARGE SCALE GENOMIC DNA]</scope>
    <source>
        <strain evidence="5">Jacobina</strain>
    </source>
</reference>
<evidence type="ECO:0000256" key="2">
    <source>
        <dbReference type="SAM" id="SignalP"/>
    </source>
</evidence>
<evidence type="ECO:0000313" key="4">
    <source>
        <dbReference type="EnsemblMetazoa" id="LLOJ000968-PA"/>
    </source>
</evidence>
<sequence length="219" mass="25091">MARLNLLIVLVLSSVALSQCGVIYKKYRKTLPTSKPHEKEVEEIYEVFHTYRRPPMYGHSERFINNFLATDYNPKEVHPQWNRPSRITTPRPTVAPVVTTEEPWTTTTEKRQGTTQSAIHPELEIEAVETQGGGQESEWVTTTEEDTTTEDAATTTTTTTTEAITTTTEDEYDNSEYQYKDEKGEEYDENEDEDGEDYADDGSINEDESTTTTTEYSFW</sequence>
<reference evidence="3" key="2">
    <citation type="journal article" date="2020" name="BMC">
        <title>Leishmania infection induces a limited differential gene expression in the sand fly midgut.</title>
        <authorList>
            <person name="Coutinho-Abreu I.V."/>
            <person name="Serafim T.D."/>
            <person name="Meneses C."/>
            <person name="Kamhawi S."/>
            <person name="Oliveira F."/>
            <person name="Valenzuela J.G."/>
        </authorList>
    </citation>
    <scope>NUCLEOTIDE SEQUENCE</scope>
    <source>
        <strain evidence="3">Jacobina</strain>
        <tissue evidence="3">Midgut</tissue>
    </source>
</reference>
<feature type="compositionally biased region" description="Low complexity" evidence="1">
    <location>
        <begin position="150"/>
        <end position="167"/>
    </location>
</feature>
<proteinExistence type="predicted"/>
<feature type="compositionally biased region" description="Low complexity" evidence="1">
    <location>
        <begin position="210"/>
        <end position="219"/>
    </location>
</feature>
<reference evidence="4" key="3">
    <citation type="submission" date="2020-05" db="UniProtKB">
        <authorList>
            <consortium name="EnsemblMetazoa"/>
        </authorList>
    </citation>
    <scope>IDENTIFICATION</scope>
    <source>
        <strain evidence="4">Jacobina</strain>
    </source>
</reference>
<dbReference type="VEuPathDB" id="VectorBase:LLOJ000968"/>